<evidence type="ECO:0000313" key="4">
    <source>
        <dbReference type="Proteomes" id="UP001150569"/>
    </source>
</evidence>
<feature type="compositionally biased region" description="Low complexity" evidence="1">
    <location>
        <begin position="108"/>
        <end position="123"/>
    </location>
</feature>
<feature type="compositionally biased region" description="Low complexity" evidence="1">
    <location>
        <begin position="233"/>
        <end position="246"/>
    </location>
</feature>
<organism evidence="3 4">
    <name type="scientific">Tieghemiomyces parasiticus</name>
    <dbReference type="NCBI Taxonomy" id="78921"/>
    <lineage>
        <taxon>Eukaryota</taxon>
        <taxon>Fungi</taxon>
        <taxon>Fungi incertae sedis</taxon>
        <taxon>Zoopagomycota</taxon>
        <taxon>Kickxellomycotina</taxon>
        <taxon>Dimargaritomycetes</taxon>
        <taxon>Dimargaritales</taxon>
        <taxon>Dimargaritaceae</taxon>
        <taxon>Tieghemiomyces</taxon>
    </lineage>
</organism>
<evidence type="ECO:0000313" key="3">
    <source>
        <dbReference type="EMBL" id="KAJ1916781.1"/>
    </source>
</evidence>
<feature type="compositionally biased region" description="Polar residues" evidence="1">
    <location>
        <begin position="332"/>
        <end position="343"/>
    </location>
</feature>
<comment type="caution">
    <text evidence="3">The sequence shown here is derived from an EMBL/GenBank/DDBJ whole genome shotgun (WGS) entry which is preliminary data.</text>
</comment>
<dbReference type="Proteomes" id="UP001150569">
    <property type="component" value="Unassembled WGS sequence"/>
</dbReference>
<feature type="compositionally biased region" description="Polar residues" evidence="1">
    <location>
        <begin position="125"/>
        <end position="138"/>
    </location>
</feature>
<reference evidence="3" key="1">
    <citation type="submission" date="2022-07" db="EMBL/GenBank/DDBJ databases">
        <title>Phylogenomic reconstructions and comparative analyses of Kickxellomycotina fungi.</title>
        <authorList>
            <person name="Reynolds N.K."/>
            <person name="Stajich J.E."/>
            <person name="Barry K."/>
            <person name="Grigoriev I.V."/>
            <person name="Crous P."/>
            <person name="Smith M.E."/>
        </authorList>
    </citation>
    <scope>NUCLEOTIDE SEQUENCE</scope>
    <source>
        <strain evidence="3">RSA 861</strain>
    </source>
</reference>
<feature type="region of interest" description="Disordered" evidence="1">
    <location>
        <begin position="22"/>
        <end position="343"/>
    </location>
</feature>
<proteinExistence type="predicted"/>
<protein>
    <submittedName>
        <fullName evidence="3">Uncharacterized protein</fullName>
    </submittedName>
</protein>
<feature type="chain" id="PRO_5040840613" evidence="2">
    <location>
        <begin position="20"/>
        <end position="343"/>
    </location>
</feature>
<accession>A0A9W7ZUC5</accession>
<evidence type="ECO:0000256" key="2">
    <source>
        <dbReference type="SAM" id="SignalP"/>
    </source>
</evidence>
<dbReference type="EMBL" id="JANBPT010000569">
    <property type="protein sequence ID" value="KAJ1916781.1"/>
    <property type="molecule type" value="Genomic_DNA"/>
</dbReference>
<dbReference type="AlphaFoldDB" id="A0A9W7ZUC5"/>
<keyword evidence="2" id="KW-0732">Signal</keyword>
<name>A0A9W7ZUC5_9FUNG</name>
<feature type="compositionally biased region" description="Polar residues" evidence="1">
    <location>
        <begin position="50"/>
        <end position="65"/>
    </location>
</feature>
<gene>
    <name evidence="3" type="ORF">IWQ60_007996</name>
</gene>
<feature type="compositionally biased region" description="Basic and acidic residues" evidence="1">
    <location>
        <begin position="285"/>
        <end position="305"/>
    </location>
</feature>
<feature type="signal peptide" evidence="2">
    <location>
        <begin position="1"/>
        <end position="19"/>
    </location>
</feature>
<keyword evidence="4" id="KW-1185">Reference proteome</keyword>
<evidence type="ECO:0000256" key="1">
    <source>
        <dbReference type="SAM" id="MobiDB-lite"/>
    </source>
</evidence>
<sequence length="343" mass="35939">MKVRFSVLLAVLALTAVCAQPVHRRSPASGGQGAGNPNSESGDRRVNLLNDENSNIDSADTSSGLFINPSDAPDQQPQEPADDTPGEVHEIMAQDVDFTDVPADADENSASASPAPATSAEGSDAPTTSEQPSDSSLTEMEPTAEMDSQNPASQGVAPEQDAGANHGDDDGHSIQLMVVPDSSDHPAEAPVEESVDQSNRNQDLIDLNPPVKPGLGDQNGSDGKPQLIEVSETSDTNSDSSSTFTTPEEADTTAIFAAEPAPSPSPEVKWDESSVSNFDSMLDSFDTKVDDVSDATIHRRPDKGRNGGNQGGQQHNQRRQFSSDVPTPFPSGAQSTSQSGDNF</sequence>